<dbReference type="Proteomes" id="UP000011058">
    <property type="component" value="Chromosome"/>
</dbReference>
<gene>
    <name evidence="2" type="ORF">FAES_4783</name>
</gene>
<evidence type="ECO:0000256" key="1">
    <source>
        <dbReference type="SAM" id="SignalP"/>
    </source>
</evidence>
<protein>
    <recommendedName>
        <fullName evidence="4">Murein L,D-transpeptidase catalytic domain family protein</fullName>
    </recommendedName>
</protein>
<dbReference type="PATRIC" id="fig|1166018.3.peg.1753"/>
<evidence type="ECO:0000313" key="2">
    <source>
        <dbReference type="EMBL" id="CCH02782.1"/>
    </source>
</evidence>
<dbReference type="EMBL" id="HE796683">
    <property type="protein sequence ID" value="CCH02782.1"/>
    <property type="molecule type" value="Genomic_DNA"/>
</dbReference>
<dbReference type="eggNOG" id="COG1376">
    <property type="taxonomic scope" value="Bacteria"/>
</dbReference>
<sequence>MTKPLLIALSLLCLSMTGSEKPNTSSTPLTVTAKKAVPATVAPANEALALYDELGLATTGLGRDVYALALKGMQRMAAARPLLSIVDMSQPSSKKRLYIIDLAKRKLLFNTYVAHGRNSGELLPTKFSNTNSSYQSSLGFYQTMGLYQGKHGLSMQLKGLERGWNDNAFSRAIVMHGADYVCEDFIKRTGRLGRSQGCPAVSPTECSSIVKTIAGGSCLFIYSPNETYLNESTFLKG</sequence>
<keyword evidence="1" id="KW-0732">Signal</keyword>
<proteinExistence type="predicted"/>
<dbReference type="Pfam" id="PF13645">
    <property type="entry name" value="YkuD_2"/>
    <property type="match status" value="1"/>
</dbReference>
<dbReference type="KEGG" id="fae:FAES_4783"/>
<organism evidence="2 3">
    <name type="scientific">Fibrella aestuarina BUZ 2</name>
    <dbReference type="NCBI Taxonomy" id="1166018"/>
    <lineage>
        <taxon>Bacteria</taxon>
        <taxon>Pseudomonadati</taxon>
        <taxon>Bacteroidota</taxon>
        <taxon>Cytophagia</taxon>
        <taxon>Cytophagales</taxon>
        <taxon>Spirosomataceae</taxon>
        <taxon>Fibrella</taxon>
    </lineage>
</organism>
<dbReference type="AlphaFoldDB" id="I0KF79"/>
<dbReference type="STRING" id="1166018.FAES_4783"/>
<reference evidence="2 3" key="1">
    <citation type="journal article" date="2012" name="J. Bacteriol.">
        <title>Genome Sequence of Fibrella aestuarina BUZ 2T, a Filamentous Marine Bacterium.</title>
        <authorList>
            <person name="Filippini M."/>
            <person name="Qi W."/>
            <person name="Blom J."/>
            <person name="Goesmann A."/>
            <person name="Smits T.H."/>
            <person name="Bagheri H.C."/>
        </authorList>
    </citation>
    <scope>NUCLEOTIDE SEQUENCE [LARGE SCALE GENOMIC DNA]</scope>
    <source>
        <strain evidence="3">BUZ 2T</strain>
    </source>
</reference>
<name>I0KF79_9BACT</name>
<evidence type="ECO:0008006" key="4">
    <source>
        <dbReference type="Google" id="ProtNLM"/>
    </source>
</evidence>
<feature type="signal peptide" evidence="1">
    <location>
        <begin position="1"/>
        <end position="20"/>
    </location>
</feature>
<evidence type="ECO:0000313" key="3">
    <source>
        <dbReference type="Proteomes" id="UP000011058"/>
    </source>
</evidence>
<accession>I0KF79</accession>
<dbReference type="PANTHER" id="PTHR38477">
    <property type="entry name" value="HYPOTHETICAL EXPORTED PROTEIN"/>
    <property type="match status" value="1"/>
</dbReference>
<dbReference type="RefSeq" id="WP_015333881.1">
    <property type="nucleotide sequence ID" value="NC_020054.1"/>
</dbReference>
<keyword evidence="3" id="KW-1185">Reference proteome</keyword>
<feature type="chain" id="PRO_5003630699" description="Murein L,D-transpeptidase catalytic domain family protein" evidence="1">
    <location>
        <begin position="21"/>
        <end position="237"/>
    </location>
</feature>
<dbReference type="OrthoDB" id="9815195at2"/>
<dbReference type="InterPro" id="IPR032676">
    <property type="entry name" value="YkuD_2"/>
</dbReference>
<dbReference type="HOGENOM" id="CLU_080995_1_0_10"/>
<dbReference type="PANTHER" id="PTHR38477:SF1">
    <property type="entry name" value="MUREIN L,D-TRANSPEPTIDASE CATALYTIC DOMAIN FAMILY PROTEIN"/>
    <property type="match status" value="1"/>
</dbReference>